<accession>A0A518N526</accession>
<dbReference type="CDD" id="cd07726">
    <property type="entry name" value="ST1585-like_MBL-fold"/>
    <property type="match status" value="1"/>
</dbReference>
<dbReference type="SMART" id="SM00849">
    <property type="entry name" value="Lactamase_B"/>
    <property type="match status" value="1"/>
</dbReference>
<dbReference type="EMBL" id="CP042218">
    <property type="protein sequence ID" value="QDW67013.1"/>
    <property type="molecule type" value="Genomic_DNA"/>
</dbReference>
<dbReference type="GO" id="GO:0016787">
    <property type="term" value="F:hydrolase activity"/>
    <property type="evidence" value="ECO:0007669"/>
    <property type="project" value="UniProtKB-KW"/>
</dbReference>
<proteinExistence type="predicted"/>
<organism evidence="2 3">
    <name type="scientific">Luteimonas granuli</name>
    <dbReference type="NCBI Taxonomy" id="1176533"/>
    <lineage>
        <taxon>Bacteria</taxon>
        <taxon>Pseudomonadati</taxon>
        <taxon>Pseudomonadota</taxon>
        <taxon>Gammaproteobacteria</taxon>
        <taxon>Lysobacterales</taxon>
        <taxon>Lysobacteraceae</taxon>
        <taxon>Luteimonas</taxon>
    </lineage>
</organism>
<dbReference type="SUPFAM" id="SSF56281">
    <property type="entry name" value="Metallo-hydrolase/oxidoreductase"/>
    <property type="match status" value="1"/>
</dbReference>
<dbReference type="PANTHER" id="PTHR42951:SF22">
    <property type="entry name" value="METALLO BETA-LACTAMASE SUPERFAMILY LIPOPROTEIN"/>
    <property type="match status" value="1"/>
</dbReference>
<dbReference type="InterPro" id="IPR036866">
    <property type="entry name" value="RibonucZ/Hydroxyglut_hydro"/>
</dbReference>
<dbReference type="InterPro" id="IPR037482">
    <property type="entry name" value="ST1585_MBL-fold"/>
</dbReference>
<feature type="domain" description="Metallo-beta-lactamase" evidence="1">
    <location>
        <begin position="20"/>
        <end position="225"/>
    </location>
</feature>
<dbReference type="PANTHER" id="PTHR42951">
    <property type="entry name" value="METALLO-BETA-LACTAMASE DOMAIN-CONTAINING"/>
    <property type="match status" value="1"/>
</dbReference>
<dbReference type="RefSeq" id="WP_144892298.1">
    <property type="nucleotide sequence ID" value="NZ_CP042218.1"/>
</dbReference>
<dbReference type="AlphaFoldDB" id="A0A518N526"/>
<evidence type="ECO:0000313" key="3">
    <source>
        <dbReference type="Proteomes" id="UP000316584"/>
    </source>
</evidence>
<evidence type="ECO:0000259" key="1">
    <source>
        <dbReference type="SMART" id="SM00849"/>
    </source>
</evidence>
<dbReference type="KEGG" id="lug:FPZ22_09005"/>
<keyword evidence="3" id="KW-1185">Reference proteome</keyword>
<name>A0A518N526_9GAMM</name>
<dbReference type="Gene3D" id="3.60.15.10">
    <property type="entry name" value="Ribonuclease Z/Hydroxyacylglutathione hydrolase-like"/>
    <property type="match status" value="1"/>
</dbReference>
<reference evidence="2 3" key="1">
    <citation type="submission" date="2019-07" db="EMBL/GenBank/DDBJ databases">
        <title>Full genome sequence of Luteimonas sp. Gr-4.</title>
        <authorList>
            <person name="Im W.-T."/>
        </authorList>
    </citation>
    <scope>NUCLEOTIDE SEQUENCE [LARGE SCALE GENOMIC DNA]</scope>
    <source>
        <strain evidence="2 3">Gr-4</strain>
    </source>
</reference>
<evidence type="ECO:0000313" key="2">
    <source>
        <dbReference type="EMBL" id="QDW67013.1"/>
    </source>
</evidence>
<sequence>MQANDGITIIDTGFGDRPAFCAAYLLVEAGRAAFIDCGTLHSVPVMLAALDRAGLAREAVDHVIATHVHLDHAGGAGALLRELPSATLVVHPRGAQHLVDPAKLIGSARGVYGDALFEQTYGGMVPAPAERVVEAADGQVLDLAGRPLLLAHTPGHALHHLSVWDERTRAWFTGDSFGISYREFDAGGRPFAIPSTSPVQFDPVQMKDSVRRLLAAEPETCYVTHYGGVRDVRRVGLRLIEQVDAMVALAQFLDEAPGRHEALKQALTKLYVDRARIHGVAEPERVVPELLEMDIELNAQGLAAWLERERKRAGEGA</sequence>
<dbReference type="InterPro" id="IPR001279">
    <property type="entry name" value="Metallo-B-lactamas"/>
</dbReference>
<keyword evidence="2" id="KW-0378">Hydrolase</keyword>
<protein>
    <submittedName>
        <fullName evidence="2">MBL fold metallo-hydrolase</fullName>
    </submittedName>
</protein>
<dbReference type="Proteomes" id="UP000316584">
    <property type="component" value="Chromosome"/>
</dbReference>
<dbReference type="InterPro" id="IPR050855">
    <property type="entry name" value="NDM-1-like"/>
</dbReference>
<dbReference type="Pfam" id="PF00753">
    <property type="entry name" value="Lactamase_B"/>
    <property type="match status" value="1"/>
</dbReference>
<gene>
    <name evidence="2" type="ORF">FPZ22_09005</name>
</gene>
<dbReference type="OrthoDB" id="9802991at2"/>